<dbReference type="AlphaFoldDB" id="A0A0C3PWK5"/>
<dbReference type="OrthoDB" id="10633547at2759"/>
<accession>A0A0C3PWK5</accession>
<protein>
    <submittedName>
        <fullName evidence="2">Uncharacterized protein</fullName>
    </submittedName>
</protein>
<organism evidence="2 3">
    <name type="scientific">Phlebiopsis gigantea (strain 11061_1 CR5-6)</name>
    <name type="common">White-rot fungus</name>
    <name type="synonym">Peniophora gigantea</name>
    <dbReference type="NCBI Taxonomy" id="745531"/>
    <lineage>
        <taxon>Eukaryota</taxon>
        <taxon>Fungi</taxon>
        <taxon>Dikarya</taxon>
        <taxon>Basidiomycota</taxon>
        <taxon>Agaricomycotina</taxon>
        <taxon>Agaricomycetes</taxon>
        <taxon>Polyporales</taxon>
        <taxon>Phanerochaetaceae</taxon>
        <taxon>Phlebiopsis</taxon>
    </lineage>
</organism>
<gene>
    <name evidence="2" type="ORF">PHLGIDRAFT_332081</name>
</gene>
<reference evidence="2 3" key="1">
    <citation type="journal article" date="2014" name="PLoS Genet.">
        <title>Analysis of the Phlebiopsis gigantea genome, transcriptome and secretome provides insight into its pioneer colonization strategies of wood.</title>
        <authorList>
            <person name="Hori C."/>
            <person name="Ishida T."/>
            <person name="Igarashi K."/>
            <person name="Samejima M."/>
            <person name="Suzuki H."/>
            <person name="Master E."/>
            <person name="Ferreira P."/>
            <person name="Ruiz-Duenas F.J."/>
            <person name="Held B."/>
            <person name="Canessa P."/>
            <person name="Larrondo L.F."/>
            <person name="Schmoll M."/>
            <person name="Druzhinina I.S."/>
            <person name="Kubicek C.P."/>
            <person name="Gaskell J.A."/>
            <person name="Kersten P."/>
            <person name="St John F."/>
            <person name="Glasner J."/>
            <person name="Sabat G."/>
            <person name="Splinter BonDurant S."/>
            <person name="Syed K."/>
            <person name="Yadav J."/>
            <person name="Mgbeahuruike A.C."/>
            <person name="Kovalchuk A."/>
            <person name="Asiegbu F.O."/>
            <person name="Lackner G."/>
            <person name="Hoffmeister D."/>
            <person name="Rencoret J."/>
            <person name="Gutierrez A."/>
            <person name="Sun H."/>
            <person name="Lindquist E."/>
            <person name="Barry K."/>
            <person name="Riley R."/>
            <person name="Grigoriev I.V."/>
            <person name="Henrissat B."/>
            <person name="Kues U."/>
            <person name="Berka R.M."/>
            <person name="Martinez A.T."/>
            <person name="Covert S.F."/>
            <person name="Blanchette R.A."/>
            <person name="Cullen D."/>
        </authorList>
    </citation>
    <scope>NUCLEOTIDE SEQUENCE [LARGE SCALE GENOMIC DNA]</scope>
    <source>
        <strain evidence="2 3">11061_1 CR5-6</strain>
    </source>
</reference>
<name>A0A0C3PWK5_PHLG1</name>
<dbReference type="EMBL" id="KN840440">
    <property type="protein sequence ID" value="KIP12378.1"/>
    <property type="molecule type" value="Genomic_DNA"/>
</dbReference>
<feature type="compositionally biased region" description="Low complexity" evidence="1">
    <location>
        <begin position="286"/>
        <end position="297"/>
    </location>
</feature>
<sequence length="373" mass="40944">MPYETQRYRNPRHRRPYHISSLSNNASLGELTCLQEVASLRKLSKNYLVPKSFFKQLAQRSERVRKFIRRRTGASVSPHTLVENLDRVSIKADTDHTVGAFTQAQPAASPNSNVTEVDTELRDRLSSFTLHAPRHKNMSLSVSKTAASLSQRRLASNRPTLARLLPLPPAPMFEGWTPPSRNLLSSSSSPKEVYTPPNDTQPITPVDQVLHECSSPPDAPRQIPRKKKRPSLLTSLLSQSLTDLGEDVSSPYPFTPIEEQLASTMESYTPIARSGNDDDTLGNLEPSSAAADSAPRPVIAHPSPRKILVNIPRRLSYSHGTTTTPSPISLEPPPLADLASPLLLHAPHFGSAFSHLGPLSSPATPDSPNYFSN</sequence>
<evidence type="ECO:0000313" key="3">
    <source>
        <dbReference type="Proteomes" id="UP000053257"/>
    </source>
</evidence>
<dbReference type="Proteomes" id="UP000053257">
    <property type="component" value="Unassembled WGS sequence"/>
</dbReference>
<evidence type="ECO:0000256" key="1">
    <source>
        <dbReference type="SAM" id="MobiDB-lite"/>
    </source>
</evidence>
<keyword evidence="3" id="KW-1185">Reference proteome</keyword>
<dbReference type="HOGENOM" id="CLU_742093_0_0_1"/>
<feature type="region of interest" description="Disordered" evidence="1">
    <location>
        <begin position="178"/>
        <end position="231"/>
    </location>
</feature>
<proteinExistence type="predicted"/>
<feature type="region of interest" description="Disordered" evidence="1">
    <location>
        <begin position="270"/>
        <end position="305"/>
    </location>
</feature>
<evidence type="ECO:0000313" key="2">
    <source>
        <dbReference type="EMBL" id="KIP12378.1"/>
    </source>
</evidence>